<dbReference type="SUPFAM" id="SSF50447">
    <property type="entry name" value="Translation proteins"/>
    <property type="match status" value="1"/>
</dbReference>
<feature type="binding site" evidence="11">
    <location>
        <position position="758"/>
    </location>
    <ligand>
        <name>Zn(2+)</name>
        <dbReference type="ChEBI" id="CHEBI:29105"/>
    </ligand>
</feature>
<keyword evidence="9 11" id="KW-0648">Protein biosynthesis</keyword>
<dbReference type="InterPro" id="IPR018165">
    <property type="entry name" value="Ala-tRNA-synth_IIc_core"/>
</dbReference>
<dbReference type="GO" id="GO:0004813">
    <property type="term" value="F:alanine-tRNA ligase activity"/>
    <property type="evidence" value="ECO:0007669"/>
    <property type="project" value="UniProtKB-UniRule"/>
</dbReference>
<dbReference type="HAMAP" id="MF_00036_B">
    <property type="entry name" value="Ala_tRNA_synth_B"/>
    <property type="match status" value="1"/>
</dbReference>
<feature type="binding site" evidence="11">
    <location>
        <position position="754"/>
    </location>
    <ligand>
        <name>Zn(2+)</name>
        <dbReference type="ChEBI" id="CHEBI:29105"/>
    </ligand>
</feature>
<keyword evidence="14" id="KW-1185">Reference proteome</keyword>
<dbReference type="NCBIfam" id="TIGR00344">
    <property type="entry name" value="alaS"/>
    <property type="match status" value="1"/>
</dbReference>
<feature type="binding site" evidence="11">
    <location>
        <position position="656"/>
    </location>
    <ligand>
        <name>Zn(2+)</name>
        <dbReference type="ChEBI" id="CHEBI:29105"/>
    </ligand>
</feature>
<organism evidence="13 14">
    <name type="scientific">Symbiochloris irregularis</name>
    <dbReference type="NCBI Taxonomy" id="706552"/>
    <lineage>
        <taxon>Eukaryota</taxon>
        <taxon>Viridiplantae</taxon>
        <taxon>Chlorophyta</taxon>
        <taxon>core chlorophytes</taxon>
        <taxon>Trebouxiophyceae</taxon>
        <taxon>Trebouxiales</taxon>
        <taxon>Trebouxiaceae</taxon>
        <taxon>Symbiochloris</taxon>
    </lineage>
</organism>
<dbReference type="Gene3D" id="3.30.980.10">
    <property type="entry name" value="Threonyl-trna Synthetase, Chain A, domain 2"/>
    <property type="match status" value="1"/>
</dbReference>
<dbReference type="GO" id="GO:0005739">
    <property type="term" value="C:mitochondrion"/>
    <property type="evidence" value="ECO:0007669"/>
    <property type="project" value="UniProtKB-SubCell"/>
</dbReference>
<evidence type="ECO:0000256" key="6">
    <source>
        <dbReference type="ARBA" id="ARBA00022833"/>
    </source>
</evidence>
<keyword evidence="4 11" id="KW-0479">Metal-binding</keyword>
<reference evidence="13 14" key="1">
    <citation type="journal article" date="2024" name="Nat. Commun.">
        <title>Phylogenomics reveals the evolutionary origins of lichenization in chlorophyte algae.</title>
        <authorList>
            <person name="Puginier C."/>
            <person name="Libourel C."/>
            <person name="Otte J."/>
            <person name="Skaloud P."/>
            <person name="Haon M."/>
            <person name="Grisel S."/>
            <person name="Petersen M."/>
            <person name="Berrin J.G."/>
            <person name="Delaux P.M."/>
            <person name="Dal Grande F."/>
            <person name="Keller J."/>
        </authorList>
    </citation>
    <scope>NUCLEOTIDE SEQUENCE [LARGE SCALE GENOMIC DNA]</scope>
    <source>
        <strain evidence="13 14">SAG 2036</strain>
    </source>
</reference>
<evidence type="ECO:0000256" key="2">
    <source>
        <dbReference type="ARBA" id="ARBA00022555"/>
    </source>
</evidence>
<comment type="caution">
    <text evidence="13">The sequence shown here is derived from an EMBL/GenBank/DDBJ whole genome shotgun (WGS) entry which is preliminary data.</text>
</comment>
<dbReference type="PROSITE" id="PS50860">
    <property type="entry name" value="AA_TRNA_LIGASE_II_ALA"/>
    <property type="match status" value="1"/>
</dbReference>
<dbReference type="GO" id="GO:0002161">
    <property type="term" value="F:aminoacyl-tRNA deacylase activity"/>
    <property type="evidence" value="ECO:0007669"/>
    <property type="project" value="TreeGrafter"/>
</dbReference>
<dbReference type="GO" id="GO:0000049">
    <property type="term" value="F:tRNA binding"/>
    <property type="evidence" value="ECO:0007669"/>
    <property type="project" value="UniProtKB-KW"/>
</dbReference>
<evidence type="ECO:0000256" key="7">
    <source>
        <dbReference type="ARBA" id="ARBA00022840"/>
    </source>
</evidence>
<evidence type="ECO:0000256" key="10">
    <source>
        <dbReference type="ARBA" id="ARBA00023146"/>
    </source>
</evidence>
<dbReference type="FunFam" id="3.30.980.10:FF:000004">
    <property type="entry name" value="Alanine--tRNA ligase, cytoplasmic"/>
    <property type="match status" value="1"/>
</dbReference>
<comment type="subcellular location">
    <subcellularLocation>
        <location evidence="11">Mitochondrion</location>
    </subcellularLocation>
    <subcellularLocation>
        <location evidence="11">Cytoplasm</location>
    </subcellularLocation>
</comment>
<evidence type="ECO:0000256" key="9">
    <source>
        <dbReference type="ARBA" id="ARBA00022917"/>
    </source>
</evidence>
<keyword evidence="2 11" id="KW-0820">tRNA-binding</keyword>
<keyword evidence="3 11" id="KW-0436">Ligase</keyword>
<dbReference type="EC" id="6.1.1.7" evidence="11"/>
<dbReference type="GO" id="GO:0005524">
    <property type="term" value="F:ATP binding"/>
    <property type="evidence" value="ECO:0007669"/>
    <property type="project" value="UniProtKB-UniRule"/>
</dbReference>
<comment type="similarity">
    <text evidence="1">Belongs to the class-II aminoacyl-tRNA synthetase family. Alax-L subfamily.</text>
</comment>
<dbReference type="FunFam" id="3.30.930.10:FF:000004">
    <property type="entry name" value="Alanine--tRNA ligase"/>
    <property type="match status" value="1"/>
</dbReference>
<comment type="catalytic activity">
    <reaction evidence="11">
        <text>tRNA(Ala) + L-alanine + ATP = L-alanyl-tRNA(Ala) + AMP + diphosphate</text>
        <dbReference type="Rhea" id="RHEA:12540"/>
        <dbReference type="Rhea" id="RHEA-COMP:9657"/>
        <dbReference type="Rhea" id="RHEA-COMP:9923"/>
        <dbReference type="ChEBI" id="CHEBI:30616"/>
        <dbReference type="ChEBI" id="CHEBI:33019"/>
        <dbReference type="ChEBI" id="CHEBI:57972"/>
        <dbReference type="ChEBI" id="CHEBI:78442"/>
        <dbReference type="ChEBI" id="CHEBI:78497"/>
        <dbReference type="ChEBI" id="CHEBI:456215"/>
        <dbReference type="EC" id="6.1.1.7"/>
    </reaction>
</comment>
<evidence type="ECO:0000256" key="1">
    <source>
        <dbReference type="ARBA" id="ARBA00008429"/>
    </source>
</evidence>
<dbReference type="Pfam" id="PF07973">
    <property type="entry name" value="tRNA_SAD"/>
    <property type="match status" value="1"/>
</dbReference>
<keyword evidence="6 11" id="KW-0862">Zinc</keyword>
<evidence type="ECO:0000256" key="3">
    <source>
        <dbReference type="ARBA" id="ARBA00022598"/>
    </source>
</evidence>
<comment type="function">
    <text evidence="11">Catalyzes the attachment of alanine to tRNA(Ala) in a two-step reaction: alanine is first activated by ATP to form Ala-AMP and then transferred to the acceptor end of tRNA(Ala). Also edits incorrectly charged tRNA(Ala) via its editing domain.</text>
</comment>
<dbReference type="InterPro" id="IPR045864">
    <property type="entry name" value="aa-tRNA-synth_II/BPL/LPL"/>
</dbReference>
<dbReference type="InterPro" id="IPR050058">
    <property type="entry name" value="Ala-tRNA_ligase"/>
</dbReference>
<name>A0AAW1PG64_9CHLO</name>
<dbReference type="Gene3D" id="3.30.54.20">
    <property type="match status" value="1"/>
</dbReference>
<keyword evidence="10 11" id="KW-0030">Aminoacyl-tRNA synthetase</keyword>
<dbReference type="GO" id="GO:0008270">
    <property type="term" value="F:zinc ion binding"/>
    <property type="evidence" value="ECO:0007669"/>
    <property type="project" value="UniProtKB-UniRule"/>
</dbReference>
<dbReference type="InterPro" id="IPR018163">
    <property type="entry name" value="Thr/Ala-tRNA-synth_IIc_edit"/>
</dbReference>
<dbReference type="Proteomes" id="UP001465755">
    <property type="component" value="Unassembled WGS sequence"/>
</dbReference>
<evidence type="ECO:0000256" key="5">
    <source>
        <dbReference type="ARBA" id="ARBA00022741"/>
    </source>
</evidence>
<keyword evidence="8 11" id="KW-0694">RNA-binding</keyword>
<dbReference type="Pfam" id="PF01411">
    <property type="entry name" value="tRNA-synt_2c"/>
    <property type="match status" value="1"/>
</dbReference>
<dbReference type="GO" id="GO:0005829">
    <property type="term" value="C:cytosol"/>
    <property type="evidence" value="ECO:0007669"/>
    <property type="project" value="TreeGrafter"/>
</dbReference>
<proteinExistence type="inferred from homology"/>
<keyword evidence="7 11" id="KW-0067">ATP-binding</keyword>
<dbReference type="SUPFAM" id="SSF101353">
    <property type="entry name" value="Putative anticodon-binding domain of alanyl-tRNA synthetase (AlaRS)"/>
    <property type="match status" value="1"/>
</dbReference>
<protein>
    <recommendedName>
        <fullName evidence="11">Alanine--tRNA ligase</fullName>
        <ecNumber evidence="11">6.1.1.7</ecNumber>
    </recommendedName>
    <alternativeName>
        <fullName evidence="11">Alanyl-tRNA synthetase</fullName>
        <shortName evidence="11">AlaRS</shortName>
    </alternativeName>
</protein>
<keyword evidence="5 11" id="KW-0547">Nucleotide-binding</keyword>
<comment type="subunit">
    <text evidence="11">Monomer.</text>
</comment>
<accession>A0AAW1PG64</accession>
<sequence>MRAFFSQASALRSRVGLQATSSSSRSALFASSAATLPTQWQAHLGLWASMQRPIGAAYHTSCTCSAVATEADTAQPANQQPPSACISGAEIRERFLKFFEERGHKRLPSSSLIPEDPTVLLTIAGMLQFKPIFLGQASRQHARATTTQKCVRTNDLTNVGVTARHHSFFEMLGNFSFGDYFKAEACAYAWELSTRVLGLAPERVWVSVYEHDDEAFHLWRDKVGVPQERIQRLGEDDNFWASGPTGPCGPCSELYYDFHPERGHQGADLNDDTRFIEFYNLVFMESNRQQDGTLQPLAAKNIDTGLGLERMAQILQGVPNNYETDLLFPILNKAAKLAHMDYHKADERQKTALKVLADHTRACTYLASDGVLPSNVGRGYVLRRLIRRVVMTGRLIGIKGAFITKLADVAIELSPGCDPNVQASARRIKKELEAEESRFSATLESGEKRLNEVLAAAKNESRAVSGPEAFMLYDTFGFPLEITQELASLHDIQIDVEGFEEEMEVQRKRSKDSARTIDLNSGNLLGDLAAQFGATEFTGYTHIQGQGKIVALVRNGQSIDSASSGDEVEVLLDQSPFYAESGGQVGDNGILRSLQPSDGKATARITVSDVRKGAGGELVVHHGLVEEGNVSVGQEVTAEVDEQLRARIKAHHTATHLLHAALKQVLGDDVSQQGSLVGSDRLRFDFNLPRGVEAHELERIEALVNGWVQTNQGLTTKVLPIDEARKAGAVAMFGEKYGEQVRVVDVPGVSMELCGGTHVTNTSEIGAFKVLSEGGIASGVRRVEAVAGAAAVEHMNTLDAVTRELGSQLRVRPADMPAKVAGLLAEARAAAKEVAELKSRLAVAQVGEMAAAAEPLASGARVLVARLDDTDAGSLPDAAKAALSRMGDKAAVVLFAASKGKVSMVAAFSDAVVKGGLKAGQFIGGIAKLRLPGFSVFSGSTKTYSRQKYVVILGWMLCEALRTRRYGETLTSSWTICLVAYAANSHCREFHRLSCISHPAGG</sequence>
<dbReference type="InterPro" id="IPR012947">
    <property type="entry name" value="tRNA_SAD"/>
</dbReference>
<dbReference type="Gene3D" id="6.10.250.550">
    <property type="match status" value="1"/>
</dbReference>
<dbReference type="SUPFAM" id="SSF55186">
    <property type="entry name" value="ThrRS/AlaRS common domain"/>
    <property type="match status" value="1"/>
</dbReference>
<dbReference type="InterPro" id="IPR023033">
    <property type="entry name" value="Ala_tRNA_ligase_euk/bac"/>
</dbReference>
<dbReference type="PANTHER" id="PTHR11777:SF9">
    <property type="entry name" value="ALANINE--TRNA LIGASE, CYTOPLASMIC"/>
    <property type="match status" value="1"/>
</dbReference>
<dbReference type="EMBL" id="JALJOQ010000030">
    <property type="protein sequence ID" value="KAK9807395.1"/>
    <property type="molecule type" value="Genomic_DNA"/>
</dbReference>
<dbReference type="PRINTS" id="PR00980">
    <property type="entry name" value="TRNASYNTHALA"/>
</dbReference>
<evidence type="ECO:0000313" key="14">
    <source>
        <dbReference type="Proteomes" id="UP001465755"/>
    </source>
</evidence>
<feature type="binding site" evidence="11">
    <location>
        <position position="652"/>
    </location>
    <ligand>
        <name>Zn(2+)</name>
        <dbReference type="ChEBI" id="CHEBI:29105"/>
    </ligand>
</feature>
<evidence type="ECO:0000313" key="13">
    <source>
        <dbReference type="EMBL" id="KAK9807395.1"/>
    </source>
</evidence>
<dbReference type="InterPro" id="IPR002318">
    <property type="entry name" value="Ala-tRNA-lgiase_IIc"/>
</dbReference>
<keyword evidence="11" id="KW-0963">Cytoplasm</keyword>
<dbReference type="GO" id="GO:0070143">
    <property type="term" value="P:mitochondrial alanyl-tRNA aminoacylation"/>
    <property type="evidence" value="ECO:0007669"/>
    <property type="project" value="UniProtKB-UniRule"/>
</dbReference>
<dbReference type="Gene3D" id="2.40.30.130">
    <property type="match status" value="1"/>
</dbReference>
<evidence type="ECO:0000259" key="12">
    <source>
        <dbReference type="PROSITE" id="PS50860"/>
    </source>
</evidence>
<evidence type="ECO:0000256" key="11">
    <source>
        <dbReference type="HAMAP-Rule" id="MF_03133"/>
    </source>
</evidence>
<dbReference type="InterPro" id="IPR009000">
    <property type="entry name" value="Transl_B-barrel_sf"/>
</dbReference>
<feature type="domain" description="Alanyl-transfer RNA synthetases family profile" evidence="12">
    <location>
        <begin position="86"/>
        <end position="797"/>
    </location>
</feature>
<dbReference type="FunFam" id="3.30.54.20:FF:000001">
    <property type="entry name" value="Alanine--tRNA ligase"/>
    <property type="match status" value="1"/>
</dbReference>
<comment type="domain">
    <text evidence="11">Consists of three domains; the N-terminal catalytic domain, the editing domain and the C-terminal C-Ala domain. The editing domain removes incorrectly charged amino acids, while the C-Ala domain, along with tRNA(Ala), serves as a bridge to cooperatively bring together the editing and aminoacylation centers thus stimulating deacylation of misacylated tRNAs.</text>
</comment>
<dbReference type="Gene3D" id="3.10.310.40">
    <property type="match status" value="1"/>
</dbReference>
<dbReference type="FunFam" id="2.40.30.130:FF:000001">
    <property type="entry name" value="Alanine--tRNA ligase"/>
    <property type="match status" value="1"/>
</dbReference>
<keyword evidence="11" id="KW-0496">Mitochondrion</keyword>
<evidence type="ECO:0000256" key="4">
    <source>
        <dbReference type="ARBA" id="ARBA00022723"/>
    </source>
</evidence>
<comment type="cofactor">
    <cofactor evidence="11">
        <name>Zn(2+)</name>
        <dbReference type="ChEBI" id="CHEBI:29105"/>
    </cofactor>
    <text evidence="11">Binds 1 zinc ion per subunit.</text>
</comment>
<dbReference type="PANTHER" id="PTHR11777">
    <property type="entry name" value="ALANYL-TRNA SYNTHETASE"/>
    <property type="match status" value="1"/>
</dbReference>
<dbReference type="SUPFAM" id="SSF55681">
    <property type="entry name" value="Class II aaRS and biotin synthetases"/>
    <property type="match status" value="1"/>
</dbReference>
<evidence type="ECO:0000256" key="8">
    <source>
        <dbReference type="ARBA" id="ARBA00022884"/>
    </source>
</evidence>
<dbReference type="SMART" id="SM00863">
    <property type="entry name" value="tRNA_SAD"/>
    <property type="match status" value="1"/>
</dbReference>
<dbReference type="Gene3D" id="3.30.930.10">
    <property type="entry name" value="Bira Bifunctional Protein, Domain 2"/>
    <property type="match status" value="1"/>
</dbReference>
<dbReference type="InterPro" id="IPR018164">
    <property type="entry name" value="Ala-tRNA-synth_IIc_N"/>
</dbReference>
<dbReference type="InterPro" id="IPR018162">
    <property type="entry name" value="Ala-tRNA-ligase_IIc_anticod-bd"/>
</dbReference>
<dbReference type="CDD" id="cd00673">
    <property type="entry name" value="AlaRS_core"/>
    <property type="match status" value="1"/>
</dbReference>
<gene>
    <name evidence="13" type="ORF">WJX73_000319</name>
</gene>
<dbReference type="AlphaFoldDB" id="A0AAW1PG64"/>